<keyword evidence="2" id="KW-1185">Reference proteome</keyword>
<evidence type="ECO:0000313" key="2">
    <source>
        <dbReference type="Proteomes" id="UP000076715"/>
    </source>
</evidence>
<dbReference type="Proteomes" id="UP000076715">
    <property type="component" value="Unassembled WGS sequence"/>
</dbReference>
<gene>
    <name evidence="1" type="ORF">AWE51_04435</name>
</gene>
<comment type="caution">
    <text evidence="1">The sequence shown here is derived from an EMBL/GenBank/DDBJ whole genome shotgun (WGS) entry which is preliminary data.</text>
</comment>
<dbReference type="RefSeq" id="WP_066310899.1">
    <property type="nucleotide sequence ID" value="NZ_LQRT01000002.1"/>
</dbReference>
<dbReference type="EMBL" id="LQRT01000002">
    <property type="protein sequence ID" value="KZS42704.1"/>
    <property type="molecule type" value="Genomic_DNA"/>
</dbReference>
<reference evidence="1 2" key="1">
    <citation type="submission" date="2016-01" db="EMBL/GenBank/DDBJ databases">
        <title>The draft genome sequence of Aquimarina sp. RZW4-3-2.</title>
        <authorList>
            <person name="Wang Y."/>
        </authorList>
    </citation>
    <scope>NUCLEOTIDE SEQUENCE [LARGE SCALE GENOMIC DNA]</scope>
    <source>
        <strain evidence="1 2">RZW4-3-2</strain>
    </source>
</reference>
<dbReference type="AlphaFoldDB" id="A0A162CVA9"/>
<organism evidence="1 2">
    <name type="scientific">Aquimarina aggregata</name>
    <dbReference type="NCBI Taxonomy" id="1642818"/>
    <lineage>
        <taxon>Bacteria</taxon>
        <taxon>Pseudomonadati</taxon>
        <taxon>Bacteroidota</taxon>
        <taxon>Flavobacteriia</taxon>
        <taxon>Flavobacteriales</taxon>
        <taxon>Flavobacteriaceae</taxon>
        <taxon>Aquimarina</taxon>
    </lineage>
</organism>
<protein>
    <submittedName>
        <fullName evidence="1">Uncharacterized protein</fullName>
    </submittedName>
</protein>
<sequence length="152" mass="17512">MKNSFVICVLLLLYSTTIFGQFLNEKDWSALSDYVKAKDNTSFESFIKQKSFIKSDESNEKYTFYQWKETKDLFYGIRVNNESGQVTYMTNDQNYVLKLLSRFISDYSLIESKKNGKISVTHVFKSQTSTIAVKLDTANDSGTHLLFAVNKS</sequence>
<proteinExistence type="predicted"/>
<dbReference type="OrthoDB" id="1164971at2"/>
<name>A0A162CVA9_9FLAO</name>
<evidence type="ECO:0000313" key="1">
    <source>
        <dbReference type="EMBL" id="KZS42704.1"/>
    </source>
</evidence>
<accession>A0A162CVA9</accession>